<dbReference type="SMART" id="SM00086">
    <property type="entry name" value="PAC"/>
    <property type="match status" value="1"/>
</dbReference>
<evidence type="ECO:0000313" key="9">
    <source>
        <dbReference type="Proteomes" id="UP000270530"/>
    </source>
</evidence>
<dbReference type="PANTHER" id="PTHR43531:SF7">
    <property type="entry name" value="AEROTAXIS RECEPTOR"/>
    <property type="match status" value="1"/>
</dbReference>
<dbReference type="SMART" id="SM00091">
    <property type="entry name" value="PAS"/>
    <property type="match status" value="1"/>
</dbReference>
<dbReference type="NCBIfam" id="TIGR00229">
    <property type="entry name" value="sensory_box"/>
    <property type="match status" value="1"/>
</dbReference>
<feature type="domain" description="Methyl-accepting transducer" evidence="6">
    <location>
        <begin position="276"/>
        <end position="505"/>
    </location>
</feature>
<dbReference type="PRINTS" id="PR00260">
    <property type="entry name" value="CHEMTRNSDUCR"/>
</dbReference>
<dbReference type="GO" id="GO:0005886">
    <property type="term" value="C:plasma membrane"/>
    <property type="evidence" value="ECO:0007669"/>
    <property type="project" value="TreeGrafter"/>
</dbReference>
<evidence type="ECO:0000256" key="3">
    <source>
        <dbReference type="PROSITE-ProRule" id="PRU00284"/>
    </source>
</evidence>
<dbReference type="SUPFAM" id="SSF58104">
    <property type="entry name" value="Methyl-accepting chemotaxis protein (MCP) signaling domain"/>
    <property type="match status" value="1"/>
</dbReference>
<dbReference type="OrthoDB" id="8744489at2"/>
<dbReference type="GO" id="GO:0007165">
    <property type="term" value="P:signal transduction"/>
    <property type="evidence" value="ECO:0007669"/>
    <property type="project" value="UniProtKB-KW"/>
</dbReference>
<organism evidence="8 9">
    <name type="scientific">Aerosticca soli</name>
    <dbReference type="NCBI Taxonomy" id="2010829"/>
    <lineage>
        <taxon>Bacteria</taxon>
        <taxon>Pseudomonadati</taxon>
        <taxon>Pseudomonadota</taxon>
        <taxon>Gammaproteobacteria</taxon>
        <taxon>Lysobacterales</taxon>
        <taxon>Rhodanobacteraceae</taxon>
        <taxon>Aerosticca</taxon>
    </lineage>
</organism>
<keyword evidence="5" id="KW-0812">Transmembrane</keyword>
<dbReference type="Gene3D" id="1.10.287.950">
    <property type="entry name" value="Methyl-accepting chemotaxis protein"/>
    <property type="match status" value="1"/>
</dbReference>
<accession>A0A2Z6E2L8</accession>
<evidence type="ECO:0000313" key="8">
    <source>
        <dbReference type="EMBL" id="BBD78991.1"/>
    </source>
</evidence>
<dbReference type="AlphaFoldDB" id="A0A2Z6E2L8"/>
<keyword evidence="1 3" id="KW-0807">Transducer</keyword>
<sequence>MRINLPVTQREYLYPADASIVSATDLSGDITYANETFVRISGYEREELIGQPQSLIRHPDMPREAFRDLWATIRAGQPWSALVKNRRKNGDHYWVRAHVTPVRSAAGKVVGYLSVRTCPSRQAVAEASALYAAMRAAEQAGRPLPYVLRGGRVYAGKRWRRALERLGQLMALRMLAWALLVAAIAGFGAGWPALRPWQPWAALVAGALAACLGWAGLRRLTGKPMLEAIAKARRLAAGELAVDHTAGQADHGSELGRALDQLGVNLRAVVGDVRAGIGVLEASAAQVAADAQELSRRTESQAASLEQASAAMEEFTAVLQQSEQRTGEARQLAVAVAGAAGEGRQATDRVRESMAAIQQSAQQIAEVTTLVDELAFQTNLLALNAAVEAARAGEHGRGFAVVAGEVRALAQRSTAASRDIRRLIEASLGKVGEGIDAVQAAEDRVQAIVQAATRVRALIEELAHAAGEQSAGVQQINAMIMQLDGITQHNAAMVGETSAAVAALRHQAALLEASVALFHLEDRPAVPATTAPEAAAPATAEPAQV</sequence>
<dbReference type="KEGG" id="rbd:ALSL_0319"/>
<dbReference type="CDD" id="cd11386">
    <property type="entry name" value="MCP_signal"/>
    <property type="match status" value="1"/>
</dbReference>
<dbReference type="InterPro" id="IPR004089">
    <property type="entry name" value="MCPsignal_dom"/>
</dbReference>
<evidence type="ECO:0000256" key="4">
    <source>
        <dbReference type="SAM" id="Coils"/>
    </source>
</evidence>
<keyword evidence="9" id="KW-1185">Reference proteome</keyword>
<dbReference type="PROSITE" id="PS50111">
    <property type="entry name" value="CHEMOTAXIS_TRANSDUC_2"/>
    <property type="match status" value="1"/>
</dbReference>
<dbReference type="Proteomes" id="UP000270530">
    <property type="component" value="Chromosome"/>
</dbReference>
<dbReference type="GO" id="GO:0006935">
    <property type="term" value="P:chemotaxis"/>
    <property type="evidence" value="ECO:0007669"/>
    <property type="project" value="InterPro"/>
</dbReference>
<dbReference type="GO" id="GO:0004888">
    <property type="term" value="F:transmembrane signaling receptor activity"/>
    <property type="evidence" value="ECO:0007669"/>
    <property type="project" value="InterPro"/>
</dbReference>
<keyword evidence="8" id="KW-0675">Receptor</keyword>
<dbReference type="Gene3D" id="3.30.450.20">
    <property type="entry name" value="PAS domain"/>
    <property type="match status" value="1"/>
</dbReference>
<evidence type="ECO:0000256" key="5">
    <source>
        <dbReference type="SAM" id="Phobius"/>
    </source>
</evidence>
<evidence type="ECO:0000259" key="7">
    <source>
        <dbReference type="PROSITE" id="PS50112"/>
    </source>
</evidence>
<reference evidence="9" key="1">
    <citation type="submission" date="2018-04" db="EMBL/GenBank/DDBJ databases">
        <authorList>
            <person name="Watanabe M."/>
            <person name="Kojima H."/>
        </authorList>
    </citation>
    <scope>NUCLEOTIDE SEQUENCE [LARGE SCALE GENOMIC DNA]</scope>
    <source>
        <strain evidence="9">Dysh456</strain>
    </source>
</reference>
<evidence type="ECO:0000259" key="6">
    <source>
        <dbReference type="PROSITE" id="PS50111"/>
    </source>
</evidence>
<dbReference type="Pfam" id="PF00015">
    <property type="entry name" value="MCPsignal"/>
    <property type="match status" value="1"/>
</dbReference>
<dbReference type="PANTHER" id="PTHR43531">
    <property type="entry name" value="PROTEIN ICFG"/>
    <property type="match status" value="1"/>
</dbReference>
<gene>
    <name evidence="8" type="ORF">ALSL_0319</name>
</gene>
<name>A0A2Z6E2L8_9GAMM</name>
<keyword evidence="4" id="KW-0175">Coiled coil</keyword>
<dbReference type="InterPro" id="IPR004090">
    <property type="entry name" value="Chemotax_Me-accpt_rcpt"/>
</dbReference>
<feature type="coiled-coil region" evidence="4">
    <location>
        <begin position="288"/>
        <end position="325"/>
    </location>
</feature>
<dbReference type="RefSeq" id="WP_126536000.1">
    <property type="nucleotide sequence ID" value="NZ_AP018560.1"/>
</dbReference>
<dbReference type="InterPro" id="IPR001610">
    <property type="entry name" value="PAC"/>
</dbReference>
<dbReference type="InterPro" id="IPR035965">
    <property type="entry name" value="PAS-like_dom_sf"/>
</dbReference>
<dbReference type="CDD" id="cd00130">
    <property type="entry name" value="PAS"/>
    <property type="match status" value="1"/>
</dbReference>
<dbReference type="Pfam" id="PF08447">
    <property type="entry name" value="PAS_3"/>
    <property type="match status" value="1"/>
</dbReference>
<dbReference type="EMBL" id="AP018560">
    <property type="protein sequence ID" value="BBD78991.1"/>
    <property type="molecule type" value="Genomic_DNA"/>
</dbReference>
<proteinExistence type="inferred from homology"/>
<keyword evidence="5" id="KW-1133">Transmembrane helix</keyword>
<dbReference type="PROSITE" id="PS50112">
    <property type="entry name" value="PAS"/>
    <property type="match status" value="1"/>
</dbReference>
<evidence type="ECO:0000256" key="1">
    <source>
        <dbReference type="ARBA" id="ARBA00023224"/>
    </source>
</evidence>
<dbReference type="SMART" id="SM00283">
    <property type="entry name" value="MA"/>
    <property type="match status" value="1"/>
</dbReference>
<keyword evidence="5" id="KW-0472">Membrane</keyword>
<evidence type="ECO:0000256" key="2">
    <source>
        <dbReference type="ARBA" id="ARBA00029447"/>
    </source>
</evidence>
<dbReference type="InterPro" id="IPR051310">
    <property type="entry name" value="MCP_chemotaxis"/>
</dbReference>
<dbReference type="InterPro" id="IPR013655">
    <property type="entry name" value="PAS_fold_3"/>
</dbReference>
<protein>
    <submittedName>
        <fullName evidence="8">Aerotaxis sensor receptor protein</fullName>
    </submittedName>
</protein>
<feature type="transmembrane region" description="Helical" evidence="5">
    <location>
        <begin position="170"/>
        <end position="191"/>
    </location>
</feature>
<dbReference type="InterPro" id="IPR000014">
    <property type="entry name" value="PAS"/>
</dbReference>
<reference evidence="9" key="2">
    <citation type="submission" date="2018-06" db="EMBL/GenBank/DDBJ databases">
        <title>Genome sequence of Rhodanobacteraceae bacterium strain Dysh456.</title>
        <authorList>
            <person name="Fukui M."/>
        </authorList>
    </citation>
    <scope>NUCLEOTIDE SEQUENCE [LARGE SCALE GENOMIC DNA]</scope>
    <source>
        <strain evidence="9">Dysh456</strain>
    </source>
</reference>
<comment type="similarity">
    <text evidence="2">Belongs to the methyl-accepting chemotaxis (MCP) protein family.</text>
</comment>
<dbReference type="SUPFAM" id="SSF55785">
    <property type="entry name" value="PYP-like sensor domain (PAS domain)"/>
    <property type="match status" value="1"/>
</dbReference>
<feature type="domain" description="PAS" evidence="7">
    <location>
        <begin position="21"/>
        <end position="60"/>
    </location>
</feature>
<feature type="transmembrane region" description="Helical" evidence="5">
    <location>
        <begin position="197"/>
        <end position="217"/>
    </location>
</feature>